<gene>
    <name evidence="10" type="ORF">GCM10008936_20910</name>
</gene>
<comment type="caution">
    <text evidence="10">The sequence shown here is derived from an EMBL/GenBank/DDBJ whole genome shotgun (WGS) entry which is preliminary data.</text>
</comment>
<feature type="domain" description="ABC transmembrane type-1" evidence="9">
    <location>
        <begin position="352"/>
        <end position="542"/>
    </location>
</feature>
<evidence type="ECO:0000256" key="5">
    <source>
        <dbReference type="ARBA" id="ARBA00022692"/>
    </source>
</evidence>
<evidence type="ECO:0000256" key="1">
    <source>
        <dbReference type="ARBA" id="ARBA00004429"/>
    </source>
</evidence>
<feature type="transmembrane region" description="Helical" evidence="8">
    <location>
        <begin position="356"/>
        <end position="377"/>
    </location>
</feature>
<keyword evidence="7 8" id="KW-0472">Membrane</keyword>
<dbReference type="CDD" id="cd06261">
    <property type="entry name" value="TM_PBP2"/>
    <property type="match status" value="2"/>
</dbReference>
<dbReference type="PANTHER" id="PTHR43357:SF3">
    <property type="entry name" value="FE(3+)-TRANSPORT SYSTEM PERMEASE PROTEIN FBPB 2"/>
    <property type="match status" value="1"/>
</dbReference>
<feature type="domain" description="ABC transmembrane type-1" evidence="9">
    <location>
        <begin position="78"/>
        <end position="281"/>
    </location>
</feature>
<dbReference type="PANTHER" id="PTHR43357">
    <property type="entry name" value="INNER MEMBRANE ABC TRANSPORTER PERMEASE PROTEIN YDCV"/>
    <property type="match status" value="1"/>
</dbReference>
<feature type="transmembrane region" description="Helical" evidence="8">
    <location>
        <begin position="521"/>
        <end position="543"/>
    </location>
</feature>
<feature type="transmembrane region" description="Helical" evidence="8">
    <location>
        <begin position="466"/>
        <end position="491"/>
    </location>
</feature>
<feature type="transmembrane region" description="Helical" evidence="8">
    <location>
        <begin position="312"/>
        <end position="336"/>
    </location>
</feature>
<feature type="transmembrane region" description="Helical" evidence="8">
    <location>
        <begin position="264"/>
        <end position="284"/>
    </location>
</feature>
<dbReference type="EMBL" id="BAAADA010000196">
    <property type="protein sequence ID" value="GAA0493789.1"/>
    <property type="molecule type" value="Genomic_DNA"/>
</dbReference>
<dbReference type="PROSITE" id="PS50928">
    <property type="entry name" value="ABC_TM1"/>
    <property type="match status" value="2"/>
</dbReference>
<evidence type="ECO:0000256" key="4">
    <source>
        <dbReference type="ARBA" id="ARBA00022519"/>
    </source>
</evidence>
<dbReference type="Proteomes" id="UP001410648">
    <property type="component" value="Unassembled WGS sequence"/>
</dbReference>
<keyword evidence="11" id="KW-1185">Reference proteome</keyword>
<evidence type="ECO:0000313" key="11">
    <source>
        <dbReference type="Proteomes" id="UP001410648"/>
    </source>
</evidence>
<evidence type="ECO:0000256" key="6">
    <source>
        <dbReference type="ARBA" id="ARBA00022989"/>
    </source>
</evidence>
<organism evidence="10 11">
    <name type="scientific">Alkalibacterium indicireducens</name>
    <dbReference type="NCBI Taxonomy" id="398758"/>
    <lineage>
        <taxon>Bacteria</taxon>
        <taxon>Bacillati</taxon>
        <taxon>Bacillota</taxon>
        <taxon>Bacilli</taxon>
        <taxon>Lactobacillales</taxon>
        <taxon>Carnobacteriaceae</taxon>
        <taxon>Alkalibacterium</taxon>
    </lineage>
</organism>
<dbReference type="InterPro" id="IPR000515">
    <property type="entry name" value="MetI-like"/>
</dbReference>
<evidence type="ECO:0000256" key="2">
    <source>
        <dbReference type="ARBA" id="ARBA00022448"/>
    </source>
</evidence>
<dbReference type="Gene3D" id="1.10.3720.10">
    <property type="entry name" value="MetI-like"/>
    <property type="match status" value="2"/>
</dbReference>
<feature type="transmembrane region" description="Helical" evidence="8">
    <location>
        <begin position="34"/>
        <end position="56"/>
    </location>
</feature>
<feature type="transmembrane region" description="Helical" evidence="8">
    <location>
        <begin position="393"/>
        <end position="411"/>
    </location>
</feature>
<dbReference type="RefSeq" id="WP_346025437.1">
    <property type="nucleotide sequence ID" value="NZ_BAAADA010000196.1"/>
</dbReference>
<keyword evidence="6 8" id="KW-1133">Transmembrane helix</keyword>
<feature type="transmembrane region" description="Helical" evidence="8">
    <location>
        <begin position="216"/>
        <end position="234"/>
    </location>
</feature>
<feature type="transmembrane region" description="Helical" evidence="8">
    <location>
        <begin position="417"/>
        <end position="434"/>
    </location>
</feature>
<evidence type="ECO:0000256" key="3">
    <source>
        <dbReference type="ARBA" id="ARBA00022475"/>
    </source>
</evidence>
<keyword evidence="5 8" id="KW-0812">Transmembrane</keyword>
<name>A0ABP3L7C3_9LACT</name>
<feature type="transmembrane region" description="Helical" evidence="8">
    <location>
        <begin position="157"/>
        <end position="179"/>
    </location>
</feature>
<dbReference type="SUPFAM" id="SSF161098">
    <property type="entry name" value="MetI-like"/>
    <property type="match status" value="2"/>
</dbReference>
<keyword evidence="2 8" id="KW-0813">Transport</keyword>
<sequence>MAVRKTADDHKGRKLTSMIRKYNRHFWNGNVPNVSLLLAAISVALVMSIPLIYVVYQSLTAGRASWLRLIGTRIPNLLWRTLSLATSVTIGSIVIGVGLAWLITRTDLPGRRIWRWLLAVPLVIPPYIGAVAYINILGPRGMLFRLLARLGSDQLNLSYNVFSFSGTLLVMTLFTYPYVFLITSSAFRKLSQTYEEAGRSMGRGAFYIFLKVNLPLILPAVGAGGVLAFLYVLGDFGAVSMMRYVTFTSAIFFQRVGFDIPSAAVLSLVLIALTVLVLIIEKALRRKKVFYQSSGTARDVRLLRLGWGKYPALFFVGGIFFLSVFLPVVVLIYWTVIAAGQGLINSSFAGYMLNSFTIASFSALFSIILSVPILYLYSRNPSPVSNFIYKSSYTGYALPGVIVALGLVSLFNNHIPVLYHTVFLLIIAQVIRFMPQALQSGEAAINMISPRMDESARSLGYSTWKVIFYVTLPSMMPGLLAGGALVFVNTIRELPATLMLRPPGFETLAIRVYYHASEAMYAQAAPGALLIIIISIIPLHLLLKNY</sequence>
<keyword evidence="3" id="KW-1003">Cell membrane</keyword>
<dbReference type="Pfam" id="PF00528">
    <property type="entry name" value="BPD_transp_1"/>
    <property type="match status" value="2"/>
</dbReference>
<keyword evidence="4" id="KW-0997">Cell inner membrane</keyword>
<comment type="subcellular location">
    <subcellularLocation>
        <location evidence="1">Cell inner membrane</location>
        <topology evidence="1">Multi-pass membrane protein</topology>
    </subcellularLocation>
    <subcellularLocation>
        <location evidence="8">Cell membrane</location>
        <topology evidence="8">Multi-pass membrane protein</topology>
    </subcellularLocation>
</comment>
<protein>
    <submittedName>
        <fullName evidence="10">Iron ABC transporter permease</fullName>
    </submittedName>
</protein>
<evidence type="ECO:0000256" key="8">
    <source>
        <dbReference type="RuleBase" id="RU363032"/>
    </source>
</evidence>
<evidence type="ECO:0000256" key="7">
    <source>
        <dbReference type="ARBA" id="ARBA00023136"/>
    </source>
</evidence>
<evidence type="ECO:0000313" key="10">
    <source>
        <dbReference type="EMBL" id="GAA0493789.1"/>
    </source>
</evidence>
<accession>A0ABP3L7C3</accession>
<reference evidence="11" key="1">
    <citation type="journal article" date="2019" name="Int. J. Syst. Evol. Microbiol.">
        <title>The Global Catalogue of Microorganisms (GCM) 10K type strain sequencing project: providing services to taxonomists for standard genome sequencing and annotation.</title>
        <authorList>
            <consortium name="The Broad Institute Genomics Platform"/>
            <consortium name="The Broad Institute Genome Sequencing Center for Infectious Disease"/>
            <person name="Wu L."/>
            <person name="Ma J."/>
        </authorList>
    </citation>
    <scope>NUCLEOTIDE SEQUENCE [LARGE SCALE GENOMIC DNA]</scope>
    <source>
        <strain evidence="11">JCM 14232</strain>
    </source>
</reference>
<dbReference type="InterPro" id="IPR035906">
    <property type="entry name" value="MetI-like_sf"/>
</dbReference>
<proteinExistence type="inferred from homology"/>
<comment type="similarity">
    <text evidence="8">Belongs to the binding-protein-dependent transport system permease family.</text>
</comment>
<feature type="transmembrane region" description="Helical" evidence="8">
    <location>
        <begin position="77"/>
        <end position="101"/>
    </location>
</feature>
<evidence type="ECO:0000259" key="9">
    <source>
        <dbReference type="PROSITE" id="PS50928"/>
    </source>
</evidence>
<feature type="transmembrane region" description="Helical" evidence="8">
    <location>
        <begin position="113"/>
        <end position="136"/>
    </location>
</feature>